<feature type="transmembrane region" description="Helical" evidence="1">
    <location>
        <begin position="7"/>
        <end position="33"/>
    </location>
</feature>
<organism evidence="2 3">
    <name type="scientific">Methanoregula boonei (strain DSM 21154 / JCM 14090 / 6A8)</name>
    <dbReference type="NCBI Taxonomy" id="456442"/>
    <lineage>
        <taxon>Archaea</taxon>
        <taxon>Methanobacteriati</taxon>
        <taxon>Methanobacteriota</taxon>
        <taxon>Stenosarchaea group</taxon>
        <taxon>Methanomicrobia</taxon>
        <taxon>Methanomicrobiales</taxon>
        <taxon>Methanoregulaceae</taxon>
        <taxon>Methanoregula</taxon>
    </lineage>
</organism>
<dbReference type="Proteomes" id="UP000002408">
    <property type="component" value="Chromosome"/>
</dbReference>
<keyword evidence="1" id="KW-0472">Membrane</keyword>
<dbReference type="EMBL" id="CP000780">
    <property type="protein sequence ID" value="ABS55487.1"/>
    <property type="molecule type" value="Genomic_DNA"/>
</dbReference>
<gene>
    <name evidence="2" type="ordered locus">Mboo_0969</name>
</gene>
<name>A7I6X6_METB6</name>
<sequence length="146" mass="15405">MSTRKLVFSLGMGIVYPILGIVQILGGIVPGLAVSLNVLFIPADIIQGFVLCLIGAVFLYGAAEIHQNRPGAEAFLYVGMLLSLIFCVITLIDLGAQGANAVLFGGDGGSSWPLTQVIIPIIYMAVPSVIGSYAWGRKFFSDLTEA</sequence>
<dbReference type="STRING" id="456442.Mboo_0969"/>
<dbReference type="GeneID" id="5409818"/>
<dbReference type="eggNOG" id="arCOG04938">
    <property type="taxonomic scope" value="Archaea"/>
</dbReference>
<feature type="transmembrane region" description="Helical" evidence="1">
    <location>
        <begin position="39"/>
        <end position="62"/>
    </location>
</feature>
<dbReference type="KEGG" id="mbn:Mboo_0969"/>
<dbReference type="HOGENOM" id="CLU_143944_0_0_2"/>
<dbReference type="OrthoDB" id="99316at2157"/>
<dbReference type="RefSeq" id="WP_012106512.1">
    <property type="nucleotide sequence ID" value="NC_009712.1"/>
</dbReference>
<evidence type="ECO:0000256" key="1">
    <source>
        <dbReference type="SAM" id="Phobius"/>
    </source>
</evidence>
<evidence type="ECO:0000313" key="3">
    <source>
        <dbReference type="Proteomes" id="UP000002408"/>
    </source>
</evidence>
<keyword evidence="3" id="KW-1185">Reference proteome</keyword>
<protein>
    <submittedName>
        <fullName evidence="2">Uncharacterized protein</fullName>
    </submittedName>
</protein>
<accession>A7I6X6</accession>
<keyword evidence="1" id="KW-1133">Transmembrane helix</keyword>
<feature type="transmembrane region" description="Helical" evidence="1">
    <location>
        <begin position="112"/>
        <end position="135"/>
    </location>
</feature>
<dbReference type="AlphaFoldDB" id="A7I6X6"/>
<evidence type="ECO:0000313" key="2">
    <source>
        <dbReference type="EMBL" id="ABS55487.1"/>
    </source>
</evidence>
<keyword evidence="1" id="KW-0812">Transmembrane</keyword>
<reference evidence="3" key="1">
    <citation type="journal article" date="2015" name="Microbiology">
        <title>Genome of Methanoregula boonei 6A8 reveals adaptations to oligotrophic peatland environments.</title>
        <authorList>
            <person name="Braeuer S."/>
            <person name="Cadillo-Quiroz H."/>
            <person name="Kyrpides N."/>
            <person name="Woyke T."/>
            <person name="Goodwin L."/>
            <person name="Detter C."/>
            <person name="Podell S."/>
            <person name="Yavitt J.B."/>
            <person name="Zinder S.H."/>
        </authorList>
    </citation>
    <scope>NUCLEOTIDE SEQUENCE [LARGE SCALE GENOMIC DNA]</scope>
    <source>
        <strain evidence="3">DSM 21154 / JCM 14090 / 6A8</strain>
    </source>
</reference>
<proteinExistence type="predicted"/>
<feature type="transmembrane region" description="Helical" evidence="1">
    <location>
        <begin position="74"/>
        <end position="92"/>
    </location>
</feature>